<organism evidence="2 3">
    <name type="scientific">Mesonia phycicola</name>
    <dbReference type="NCBI Taxonomy" id="579105"/>
    <lineage>
        <taxon>Bacteria</taxon>
        <taxon>Pseudomonadati</taxon>
        <taxon>Bacteroidota</taxon>
        <taxon>Flavobacteriia</taxon>
        <taxon>Flavobacteriales</taxon>
        <taxon>Flavobacteriaceae</taxon>
        <taxon>Mesonia</taxon>
    </lineage>
</organism>
<protein>
    <submittedName>
        <fullName evidence="2">Plasmid stabilization system protein ParE</fullName>
    </submittedName>
</protein>
<reference evidence="2 3" key="1">
    <citation type="submission" date="2016-11" db="EMBL/GenBank/DDBJ databases">
        <authorList>
            <person name="Jaros S."/>
            <person name="Januszkiewicz K."/>
            <person name="Wedrychowicz H."/>
        </authorList>
    </citation>
    <scope>NUCLEOTIDE SEQUENCE [LARGE SCALE GENOMIC DNA]</scope>
    <source>
        <strain evidence="2 3">DSM 21425</strain>
    </source>
</reference>
<evidence type="ECO:0000256" key="1">
    <source>
        <dbReference type="ARBA" id="ARBA00022649"/>
    </source>
</evidence>
<gene>
    <name evidence="2" type="ORF">SAMN04488096_1234</name>
</gene>
<sequence length="100" mass="11851">MKSGCKILWTDHAISELKETIEYLENKWTERELKTFSAKLDHTIEVISKSPEIFPVSFEKKNIRKAVVEKHNNLYYRINKNSIEIVSLFSNRKNPNKKKL</sequence>
<accession>A0A1M6HUG4</accession>
<evidence type="ECO:0000313" key="2">
    <source>
        <dbReference type="EMBL" id="SHJ25869.1"/>
    </source>
</evidence>
<dbReference type="Pfam" id="PF05016">
    <property type="entry name" value="ParE_toxin"/>
    <property type="match status" value="1"/>
</dbReference>
<dbReference type="STRING" id="579105.SAMN04488096_1234"/>
<dbReference type="RefSeq" id="WP_073153829.1">
    <property type="nucleotide sequence ID" value="NZ_FQYY01000023.1"/>
</dbReference>
<dbReference type="OrthoDB" id="1098070at2"/>
<evidence type="ECO:0000313" key="3">
    <source>
        <dbReference type="Proteomes" id="UP000184225"/>
    </source>
</evidence>
<dbReference type="InterPro" id="IPR035093">
    <property type="entry name" value="RelE/ParE_toxin_dom_sf"/>
</dbReference>
<keyword evidence="1" id="KW-1277">Toxin-antitoxin system</keyword>
<dbReference type="Proteomes" id="UP000184225">
    <property type="component" value="Unassembled WGS sequence"/>
</dbReference>
<name>A0A1M6HUG4_9FLAO</name>
<dbReference type="InterPro" id="IPR007712">
    <property type="entry name" value="RelE/ParE_toxin"/>
</dbReference>
<dbReference type="EMBL" id="FQYY01000023">
    <property type="protein sequence ID" value="SHJ25869.1"/>
    <property type="molecule type" value="Genomic_DNA"/>
</dbReference>
<keyword evidence="3" id="KW-1185">Reference proteome</keyword>
<proteinExistence type="predicted"/>
<dbReference type="AlphaFoldDB" id="A0A1M6HUG4"/>
<dbReference type="Gene3D" id="3.30.2310.20">
    <property type="entry name" value="RelE-like"/>
    <property type="match status" value="1"/>
</dbReference>